<proteinExistence type="predicted"/>
<accession>A0ABU6VI17</accession>
<dbReference type="InterPro" id="IPR001611">
    <property type="entry name" value="Leu-rich_rpt"/>
</dbReference>
<evidence type="ECO:0000313" key="2">
    <source>
        <dbReference type="Proteomes" id="UP001341840"/>
    </source>
</evidence>
<keyword evidence="2" id="KW-1185">Reference proteome</keyword>
<dbReference type="Proteomes" id="UP001341840">
    <property type="component" value="Unassembled WGS sequence"/>
</dbReference>
<organism evidence="1 2">
    <name type="scientific">Stylosanthes scabra</name>
    <dbReference type="NCBI Taxonomy" id="79078"/>
    <lineage>
        <taxon>Eukaryota</taxon>
        <taxon>Viridiplantae</taxon>
        <taxon>Streptophyta</taxon>
        <taxon>Embryophyta</taxon>
        <taxon>Tracheophyta</taxon>
        <taxon>Spermatophyta</taxon>
        <taxon>Magnoliopsida</taxon>
        <taxon>eudicotyledons</taxon>
        <taxon>Gunneridae</taxon>
        <taxon>Pentapetalae</taxon>
        <taxon>rosids</taxon>
        <taxon>fabids</taxon>
        <taxon>Fabales</taxon>
        <taxon>Fabaceae</taxon>
        <taxon>Papilionoideae</taxon>
        <taxon>50 kb inversion clade</taxon>
        <taxon>dalbergioids sensu lato</taxon>
        <taxon>Dalbergieae</taxon>
        <taxon>Pterocarpus clade</taxon>
        <taxon>Stylosanthes</taxon>
    </lineage>
</organism>
<reference evidence="1 2" key="1">
    <citation type="journal article" date="2023" name="Plants (Basel)">
        <title>Bridging the Gap: Combining Genomics and Transcriptomics Approaches to Understand Stylosanthes scabra, an Orphan Legume from the Brazilian Caatinga.</title>
        <authorList>
            <person name="Ferreira-Neto J.R.C."/>
            <person name="da Silva M.D."/>
            <person name="Binneck E."/>
            <person name="de Melo N.F."/>
            <person name="da Silva R.H."/>
            <person name="de Melo A.L.T.M."/>
            <person name="Pandolfi V."/>
            <person name="Bustamante F.O."/>
            <person name="Brasileiro-Vidal A.C."/>
            <person name="Benko-Iseppon A.M."/>
        </authorList>
    </citation>
    <scope>NUCLEOTIDE SEQUENCE [LARGE SCALE GENOMIC DNA]</scope>
    <source>
        <tissue evidence="1">Leaves</tissue>
    </source>
</reference>
<comment type="caution">
    <text evidence="1">The sequence shown here is derived from an EMBL/GenBank/DDBJ whole genome shotgun (WGS) entry which is preliminary data.</text>
</comment>
<dbReference type="SMART" id="SM00367">
    <property type="entry name" value="LRR_CC"/>
    <property type="match status" value="8"/>
</dbReference>
<dbReference type="EMBL" id="JASCZI010151273">
    <property type="protein sequence ID" value="MED6171603.1"/>
    <property type="molecule type" value="Genomic_DNA"/>
</dbReference>
<dbReference type="InterPro" id="IPR032675">
    <property type="entry name" value="LRR_dom_sf"/>
</dbReference>
<dbReference type="PANTHER" id="PTHR13318">
    <property type="entry name" value="PARTNER OF PAIRED, ISOFORM B-RELATED"/>
    <property type="match status" value="1"/>
</dbReference>
<sequence length="554" mass="61911">MNVGNQSSKTLPTLMITNQSLSLVSTHFLSLTNRLLTHLTVSDHALPLLPALLRRFTTLTTIKLTPYIKADIDALLSQIASFDLPSLHSLDISDQRPFPSDGLRQFSKKFPTLKSLCSHTLRPDLVLIAECFPNLEEIHVGSIFVFSDADLQVNGLTSGLKKLRKVDLSGIYKFQDSSMFTLCQNCVFLEALVVHETDSLSKIGIANAIRQRPQLRSLSVASDVTLELIDALVSLKFLTCLDLSCSSISDEALCALAEGDLPLRELDLYSCDGYGLGGISCLLRKCNNLQSLDLQSTEFLNDACVIELSLLLGNLNVVNLSENANLTDLSLFAIMRNCPLITVIRMESANVGKQKVEEDCLVVNSHVKFLNLARNWCLNDESVKMIASVCPNLEMIDLNHCRRVSKGAVEVLWRCCCKIQCMDLALLGCELSQFQFRVNFEVPTLFVLNLSWLSISNEELSLISKSCYNLKELKLDYCDKITASGVKQLVKNCKQLRRVSLYSCEKVSSDIVAWMVLARPSLRKITAPRYTPHSVHQRDHLLRHGCFVDWKECN</sequence>
<dbReference type="SUPFAM" id="SSF52047">
    <property type="entry name" value="RNI-like"/>
    <property type="match status" value="1"/>
</dbReference>
<dbReference type="SUPFAM" id="SSF52058">
    <property type="entry name" value="L domain-like"/>
    <property type="match status" value="1"/>
</dbReference>
<dbReference type="InterPro" id="IPR006553">
    <property type="entry name" value="Leu-rich_rpt_Cys-con_subtyp"/>
</dbReference>
<dbReference type="Pfam" id="PF13516">
    <property type="entry name" value="LRR_6"/>
    <property type="match status" value="2"/>
</dbReference>
<dbReference type="PANTHER" id="PTHR13318:SF106">
    <property type="entry name" value="F-BOX_LRR-REPEAT PROTEIN 2"/>
    <property type="match status" value="1"/>
</dbReference>
<name>A0ABU6VI17_9FABA</name>
<evidence type="ECO:0000313" key="1">
    <source>
        <dbReference type="EMBL" id="MED6171603.1"/>
    </source>
</evidence>
<protein>
    <submittedName>
        <fullName evidence="1">Uncharacterized protein</fullName>
    </submittedName>
</protein>
<gene>
    <name evidence="1" type="ORF">PIB30_042202</name>
</gene>
<dbReference type="Gene3D" id="3.80.10.10">
    <property type="entry name" value="Ribonuclease Inhibitor"/>
    <property type="match status" value="3"/>
</dbReference>